<keyword evidence="2" id="KW-1185">Reference proteome</keyword>
<dbReference type="Proteomes" id="UP000002417">
    <property type="component" value="Chromosome"/>
</dbReference>
<proteinExistence type="predicted"/>
<organism evidence="1 2">
    <name type="scientific">Xanthobacter autotrophicus (strain ATCC BAA-1158 / Py2)</name>
    <dbReference type="NCBI Taxonomy" id="78245"/>
    <lineage>
        <taxon>Bacteria</taxon>
        <taxon>Pseudomonadati</taxon>
        <taxon>Pseudomonadota</taxon>
        <taxon>Alphaproteobacteria</taxon>
        <taxon>Hyphomicrobiales</taxon>
        <taxon>Xanthobacteraceae</taxon>
        <taxon>Xanthobacter</taxon>
    </lineage>
</organism>
<dbReference type="KEGG" id="xau:Xaut_0238"/>
<gene>
    <name evidence="1" type="ordered locus">Xaut_0238</name>
</gene>
<accession>A7IBV3</accession>
<evidence type="ECO:0000313" key="1">
    <source>
        <dbReference type="EMBL" id="ABS65496.1"/>
    </source>
</evidence>
<sequence>MFAREDILSELERGAISVVRSNPDSRYRRHLLPSIEAALELQYAYTYFNDALFGGALPPCILTYVRRRRCLGYFAPDRFERTDGEQVGEVALNPTHLAARDDRDSLSTLVHEQVHVWRHYLAPLRRGGVRRTTGYHDRVWADRMERAGLMPTDTGRPGGKRTGNRMTHYIIAGGAFDTACAALLATGFRINWHDHVQRKGSSGGPEAGPGVAKADRIKFSCPSCDLNAWAKPAAHLTCTDCRLPMSASGQAPSSALPLVPAIRR</sequence>
<evidence type="ECO:0008006" key="3">
    <source>
        <dbReference type="Google" id="ProtNLM"/>
    </source>
</evidence>
<dbReference type="STRING" id="78245.Xaut_0238"/>
<dbReference type="AlphaFoldDB" id="A7IBV3"/>
<dbReference type="HOGENOM" id="CLU_068645_1_0_5"/>
<dbReference type="OrthoDB" id="5298817at2"/>
<dbReference type="eggNOG" id="COG3091">
    <property type="taxonomic scope" value="Bacteria"/>
</dbReference>
<dbReference type="EMBL" id="CP000781">
    <property type="protein sequence ID" value="ABS65496.1"/>
    <property type="molecule type" value="Genomic_DNA"/>
</dbReference>
<evidence type="ECO:0000313" key="2">
    <source>
        <dbReference type="Proteomes" id="UP000002417"/>
    </source>
</evidence>
<reference evidence="1 2" key="1">
    <citation type="submission" date="2007-07" db="EMBL/GenBank/DDBJ databases">
        <title>Complete sequence of chromosome of Xanthobacter autotrophicus Py2.</title>
        <authorList>
            <consortium name="US DOE Joint Genome Institute"/>
            <person name="Copeland A."/>
            <person name="Lucas S."/>
            <person name="Lapidus A."/>
            <person name="Barry K."/>
            <person name="Glavina del Rio T."/>
            <person name="Hammon N."/>
            <person name="Israni S."/>
            <person name="Dalin E."/>
            <person name="Tice H."/>
            <person name="Pitluck S."/>
            <person name="Sims D."/>
            <person name="Brettin T."/>
            <person name="Bruce D."/>
            <person name="Detter J.C."/>
            <person name="Han C."/>
            <person name="Tapia R."/>
            <person name="Brainard J."/>
            <person name="Schmutz J."/>
            <person name="Larimer F."/>
            <person name="Land M."/>
            <person name="Hauser L."/>
            <person name="Kyrpides N."/>
            <person name="Kim E."/>
            <person name="Ensigns S.A."/>
            <person name="Richardson P."/>
        </authorList>
    </citation>
    <scope>NUCLEOTIDE SEQUENCE [LARGE SCALE GENOMIC DNA]</scope>
    <source>
        <strain evidence="2">ATCC BAA-1158 / Py2</strain>
    </source>
</reference>
<protein>
    <recommendedName>
        <fullName evidence="3">SprT-like domain-containing protein</fullName>
    </recommendedName>
</protein>
<name>A7IBV3_XANP2</name>